<comment type="similarity">
    <text evidence="1">Belongs to the protein-tyrosine phosphatase family. Non-receptor class CDC14 subfamily.</text>
</comment>
<dbReference type="Pfam" id="PF22785">
    <property type="entry name" value="Tc-R-P"/>
    <property type="match status" value="1"/>
</dbReference>
<dbReference type="InterPro" id="IPR000387">
    <property type="entry name" value="Tyr_Pase_dom"/>
</dbReference>
<dbReference type="InterPro" id="IPR016130">
    <property type="entry name" value="Tyr_Pase_AS"/>
</dbReference>
<keyword evidence="4" id="KW-0904">Protein phosphatase</keyword>
<dbReference type="InterPro" id="IPR029021">
    <property type="entry name" value="Prot-tyrosine_phosphatase-like"/>
</dbReference>
<dbReference type="SUPFAM" id="SSF52799">
    <property type="entry name" value="(Phosphotyrosine protein) phosphatases II"/>
    <property type="match status" value="2"/>
</dbReference>
<dbReference type="InterPro" id="IPR003595">
    <property type="entry name" value="Tyr_Pase_cat"/>
</dbReference>
<dbReference type="SMART" id="SM00404">
    <property type="entry name" value="PTPc_motif"/>
    <property type="match status" value="1"/>
</dbReference>
<dbReference type="Gene3D" id="3.90.190.10">
    <property type="entry name" value="Protein tyrosine phosphatase superfamily"/>
    <property type="match status" value="2"/>
</dbReference>
<keyword evidence="3" id="KW-0378">Hydrolase</keyword>
<evidence type="ECO:0000313" key="8">
    <source>
        <dbReference type="EMBL" id="CAD9165347.1"/>
    </source>
</evidence>
<dbReference type="EMBL" id="HBGE01070247">
    <property type="protein sequence ID" value="CAD9165347.1"/>
    <property type="molecule type" value="Transcribed_RNA"/>
</dbReference>
<evidence type="ECO:0000259" key="6">
    <source>
        <dbReference type="PROSITE" id="PS50054"/>
    </source>
</evidence>
<proteinExistence type="inferred from homology"/>
<dbReference type="FunFam" id="3.90.190.10:FF:000006">
    <property type="entry name" value="Dual specificity protein phosphatase CDC14B"/>
    <property type="match status" value="1"/>
</dbReference>
<dbReference type="InterPro" id="IPR050561">
    <property type="entry name" value="PTP"/>
</dbReference>
<evidence type="ECO:0000256" key="3">
    <source>
        <dbReference type="ARBA" id="ARBA00022801"/>
    </source>
</evidence>
<gene>
    <name evidence="8" type="ORF">ACAT0790_LOCUS42115</name>
</gene>
<dbReference type="InterPro" id="IPR020422">
    <property type="entry name" value="TYR_PHOSPHATASE_DUAL_dom"/>
</dbReference>
<dbReference type="CDD" id="cd17657">
    <property type="entry name" value="CDC14_N"/>
    <property type="match status" value="1"/>
</dbReference>
<dbReference type="InterPro" id="IPR044506">
    <property type="entry name" value="CDC14_C"/>
</dbReference>
<dbReference type="EC" id="3.1.3.48" evidence="2"/>
<evidence type="ECO:0000259" key="7">
    <source>
        <dbReference type="PROSITE" id="PS50056"/>
    </source>
</evidence>
<dbReference type="PANTHER" id="PTHR23339">
    <property type="entry name" value="TYROSINE SPECIFIC PROTEIN PHOSPHATASE AND DUAL SPECIFICITY PROTEIN PHOSPHATASE"/>
    <property type="match status" value="1"/>
</dbReference>
<dbReference type="CDD" id="cd14499">
    <property type="entry name" value="CDC14_C"/>
    <property type="match status" value="1"/>
</dbReference>
<feature type="compositionally biased region" description="Polar residues" evidence="5">
    <location>
        <begin position="405"/>
        <end position="417"/>
    </location>
</feature>
<feature type="domain" description="Tyrosine specific protein phosphatases" evidence="7">
    <location>
        <begin position="258"/>
        <end position="320"/>
    </location>
</feature>
<evidence type="ECO:0000256" key="5">
    <source>
        <dbReference type="SAM" id="MobiDB-lite"/>
    </source>
</evidence>
<evidence type="ECO:0000256" key="2">
    <source>
        <dbReference type="ARBA" id="ARBA00013064"/>
    </source>
</evidence>
<accession>A0A7S1RG18</accession>
<dbReference type="AlphaFoldDB" id="A0A7S1RG18"/>
<evidence type="ECO:0000256" key="1">
    <source>
        <dbReference type="ARBA" id="ARBA00007315"/>
    </source>
</evidence>
<dbReference type="Pfam" id="PF14671">
    <property type="entry name" value="DSPn"/>
    <property type="match status" value="1"/>
</dbReference>
<dbReference type="GO" id="GO:0004725">
    <property type="term" value="F:protein tyrosine phosphatase activity"/>
    <property type="evidence" value="ECO:0007669"/>
    <property type="project" value="UniProtKB-EC"/>
</dbReference>
<protein>
    <recommendedName>
        <fullName evidence="2">protein-tyrosine-phosphatase</fullName>
        <ecNumber evidence="2">3.1.3.48</ecNumber>
    </recommendedName>
</protein>
<organism evidence="8">
    <name type="scientific">Alexandrium catenella</name>
    <name type="common">Red tide dinoflagellate</name>
    <name type="synonym">Gonyaulax catenella</name>
    <dbReference type="NCBI Taxonomy" id="2925"/>
    <lineage>
        <taxon>Eukaryota</taxon>
        <taxon>Sar</taxon>
        <taxon>Alveolata</taxon>
        <taxon>Dinophyceae</taxon>
        <taxon>Gonyaulacales</taxon>
        <taxon>Pyrocystaceae</taxon>
        <taxon>Alexandrium</taxon>
    </lineage>
</organism>
<dbReference type="PROSITE" id="PS00383">
    <property type="entry name" value="TYR_PHOSPHATASE_1"/>
    <property type="match status" value="1"/>
</dbReference>
<dbReference type="PROSITE" id="PS50056">
    <property type="entry name" value="TYR_PHOSPHATASE_2"/>
    <property type="match status" value="1"/>
</dbReference>
<dbReference type="PROSITE" id="PS50054">
    <property type="entry name" value="TYR_PHOSPHATASE_DUAL"/>
    <property type="match status" value="1"/>
</dbReference>
<feature type="region of interest" description="Disordered" evidence="5">
    <location>
        <begin position="391"/>
        <end position="417"/>
    </location>
</feature>
<dbReference type="InterPro" id="IPR029260">
    <property type="entry name" value="DSPn"/>
</dbReference>
<sequence length="417" mass="47175">MTDRELADAVEIIPDRLYWVAVHTVPKNTAQTHFFCVDNDLRYEPFFADFGPLNLAMVYYYCKILETKLTDPALAEKRIVHYCSQDPKRRANAACLICLYQVAVMGTPAELAYEPFSAVYPPFLPFRDASCGVCPFQLTILDCCRGLETGLRLRWFDVNRFDVESYDFFEKVENGDMNWIVPDKFLAFAGPCPTPTDADGFPAFTPEDYVPIFREGKIGLVVRLNKKQYDRRRFIDHGIKHVDLYFLDGSCPSRDIISKFLHITECEPGAVAVHCKAGLGRTGTLIGLYAMKHYMFPARAFIAWNRLCRPGSILGPQQQFLVDMQDEMFQAGAALKLPGVPPRLHGHSEVELAQWTNGASQHPPEHRMIGSRGVEVPTPQVGRLTREQAEHYEDVGQGERLCNAKRQTSKSSPITAR</sequence>
<feature type="domain" description="Tyrosine-protein phosphatase" evidence="6">
    <location>
        <begin position="176"/>
        <end position="334"/>
    </location>
</feature>
<reference evidence="8" key="1">
    <citation type="submission" date="2021-01" db="EMBL/GenBank/DDBJ databases">
        <authorList>
            <person name="Corre E."/>
            <person name="Pelletier E."/>
            <person name="Niang G."/>
            <person name="Scheremetjew M."/>
            <person name="Finn R."/>
            <person name="Kale V."/>
            <person name="Holt S."/>
            <person name="Cochrane G."/>
            <person name="Meng A."/>
            <person name="Brown T."/>
            <person name="Cohen L."/>
        </authorList>
    </citation>
    <scope>NUCLEOTIDE SEQUENCE</scope>
    <source>
        <strain evidence="8">OF101</strain>
    </source>
</reference>
<evidence type="ECO:0000256" key="4">
    <source>
        <dbReference type="ARBA" id="ARBA00022912"/>
    </source>
</evidence>
<name>A0A7S1RG18_ALECA</name>